<evidence type="ECO:0008006" key="4">
    <source>
        <dbReference type="Google" id="ProtNLM"/>
    </source>
</evidence>
<sequence>MSSPSSNFLPQSLAQSLAQSLEEATPSSKSDDYESPITSTSRLLRKRLCCSSSPSSSSSLSSLSSYASAASSPFPPPFPLLGIFLLTAPDAVTAYVLRFLGAKECGENLGLTSKKYQEVMKTNVHAWWMFNRDANKLPFDSSTAPMRTVSSLRTLYISNPSVPFDMSLPTALLHVPPNGTITISPGHHNFSKTLTLARNSPFTIMGQDECTLEIVTEESDKPLFNVRRGEVTFVNLNMKHSSRGTNIWGGQACVHVKPLSCSSAVSPSHGFGHGHGNPRPRAIFTDCNLTSSTGRGLVVIAGEGYLSSSTVSGCAATGVYVGSNGHGAEAAVVGIKDSEISGNGVGHHPSLNNQFGEYVNRGHSGVYVQDGSAYVIDSNVSYNTFTGISGSAQDGCRIVSFANTVSGNEPNQTQLPQLGSPSRNICRVVSYENNDRNVIQRILEDMEEMEWDEIMEYVSNVEGVEEMELFE</sequence>
<dbReference type="InterPro" id="IPR011050">
    <property type="entry name" value="Pectin_lyase_fold/virulence"/>
</dbReference>
<name>A0A9W7F5H9_9STRA</name>
<feature type="compositionally biased region" description="Polar residues" evidence="1">
    <location>
        <begin position="1"/>
        <end position="19"/>
    </location>
</feature>
<evidence type="ECO:0000313" key="2">
    <source>
        <dbReference type="EMBL" id="GMI04044.1"/>
    </source>
</evidence>
<feature type="region of interest" description="Disordered" evidence="1">
    <location>
        <begin position="1"/>
        <end position="40"/>
    </location>
</feature>
<dbReference type="EMBL" id="BRXX01000311">
    <property type="protein sequence ID" value="GMI04044.1"/>
    <property type="molecule type" value="Genomic_DNA"/>
</dbReference>
<evidence type="ECO:0000313" key="3">
    <source>
        <dbReference type="Proteomes" id="UP001165160"/>
    </source>
</evidence>
<evidence type="ECO:0000256" key="1">
    <source>
        <dbReference type="SAM" id="MobiDB-lite"/>
    </source>
</evidence>
<keyword evidence="3" id="KW-1185">Reference proteome</keyword>
<proteinExistence type="predicted"/>
<protein>
    <recommendedName>
        <fullName evidence="4">Right handed beta helix domain-containing protein</fullName>
    </recommendedName>
</protein>
<dbReference type="Proteomes" id="UP001165160">
    <property type="component" value="Unassembled WGS sequence"/>
</dbReference>
<dbReference type="AlphaFoldDB" id="A0A9W7F5H9"/>
<dbReference type="SUPFAM" id="SSF51126">
    <property type="entry name" value="Pectin lyase-like"/>
    <property type="match status" value="1"/>
</dbReference>
<accession>A0A9W7F5H9</accession>
<gene>
    <name evidence="2" type="ORF">TrVE_jg11198</name>
</gene>
<reference evidence="3" key="1">
    <citation type="journal article" date="2023" name="Commun. Biol.">
        <title>Genome analysis of Parmales, the sister group of diatoms, reveals the evolutionary specialization of diatoms from phago-mixotrophs to photoautotrophs.</title>
        <authorList>
            <person name="Ban H."/>
            <person name="Sato S."/>
            <person name="Yoshikawa S."/>
            <person name="Yamada K."/>
            <person name="Nakamura Y."/>
            <person name="Ichinomiya M."/>
            <person name="Sato N."/>
            <person name="Blanc-Mathieu R."/>
            <person name="Endo H."/>
            <person name="Kuwata A."/>
            <person name="Ogata H."/>
        </authorList>
    </citation>
    <scope>NUCLEOTIDE SEQUENCE [LARGE SCALE GENOMIC DNA]</scope>
    <source>
        <strain evidence="3">NIES 3699</strain>
    </source>
</reference>
<comment type="caution">
    <text evidence="2">The sequence shown here is derived from an EMBL/GenBank/DDBJ whole genome shotgun (WGS) entry which is preliminary data.</text>
</comment>
<organism evidence="2 3">
    <name type="scientific">Triparma verrucosa</name>
    <dbReference type="NCBI Taxonomy" id="1606542"/>
    <lineage>
        <taxon>Eukaryota</taxon>
        <taxon>Sar</taxon>
        <taxon>Stramenopiles</taxon>
        <taxon>Ochrophyta</taxon>
        <taxon>Bolidophyceae</taxon>
        <taxon>Parmales</taxon>
        <taxon>Triparmaceae</taxon>
        <taxon>Triparma</taxon>
    </lineage>
</organism>